<dbReference type="InterPro" id="IPR002123">
    <property type="entry name" value="Plipid/glycerol_acylTrfase"/>
</dbReference>
<dbReference type="GO" id="GO:0016287">
    <property type="term" value="F:glycerone-phosphate O-acyltransferase activity"/>
    <property type="evidence" value="ECO:0007669"/>
    <property type="project" value="TreeGrafter"/>
</dbReference>
<dbReference type="SUPFAM" id="SSF69593">
    <property type="entry name" value="Glycerol-3-phosphate (1)-acyltransferase"/>
    <property type="match status" value="1"/>
</dbReference>
<organism evidence="3 4">
    <name type="scientific">Fluviicola chungangensis</name>
    <dbReference type="NCBI Taxonomy" id="2597671"/>
    <lineage>
        <taxon>Bacteria</taxon>
        <taxon>Pseudomonadati</taxon>
        <taxon>Bacteroidota</taxon>
        <taxon>Flavobacteriia</taxon>
        <taxon>Flavobacteriales</taxon>
        <taxon>Crocinitomicaceae</taxon>
        <taxon>Fluviicola</taxon>
    </lineage>
</organism>
<dbReference type="InterPro" id="IPR052744">
    <property type="entry name" value="GPAT/DAPAT"/>
</dbReference>
<reference evidence="3 4" key="1">
    <citation type="submission" date="2019-07" db="EMBL/GenBank/DDBJ databases">
        <authorList>
            <person name="Huq M.A."/>
        </authorList>
    </citation>
    <scope>NUCLEOTIDE SEQUENCE [LARGE SCALE GENOMIC DNA]</scope>
    <source>
        <strain evidence="3 4">MAH-3</strain>
    </source>
</reference>
<dbReference type="GO" id="GO:0008654">
    <property type="term" value="P:phospholipid biosynthetic process"/>
    <property type="evidence" value="ECO:0007669"/>
    <property type="project" value="TreeGrafter"/>
</dbReference>
<dbReference type="CDD" id="cd07992">
    <property type="entry name" value="LPLAT_AAK14816-like"/>
    <property type="match status" value="1"/>
</dbReference>
<keyword evidence="1" id="KW-1133">Transmembrane helix</keyword>
<dbReference type="GO" id="GO:0004366">
    <property type="term" value="F:glycerol-3-phosphate O-acyltransferase activity"/>
    <property type="evidence" value="ECO:0007669"/>
    <property type="project" value="TreeGrafter"/>
</dbReference>
<evidence type="ECO:0000313" key="3">
    <source>
        <dbReference type="EMBL" id="TSJ44732.1"/>
    </source>
</evidence>
<accession>A0A556MXW3</accession>
<evidence type="ECO:0000313" key="4">
    <source>
        <dbReference type="Proteomes" id="UP000316008"/>
    </source>
</evidence>
<dbReference type="RefSeq" id="WP_144332846.1">
    <property type="nucleotide sequence ID" value="NZ_VLPL01000004.1"/>
</dbReference>
<dbReference type="AlphaFoldDB" id="A0A556MXW3"/>
<gene>
    <name evidence="3" type="ORF">FO442_09020</name>
</gene>
<dbReference type="PANTHER" id="PTHR31605:SF0">
    <property type="entry name" value="GLYCEROL-3-PHOSPHATE O-ACYLTRANSFERASE 1"/>
    <property type="match status" value="1"/>
</dbReference>
<dbReference type="OrthoDB" id="9806008at2"/>
<feature type="transmembrane region" description="Helical" evidence="1">
    <location>
        <begin position="348"/>
        <end position="369"/>
    </location>
</feature>
<protein>
    <recommendedName>
        <fullName evidence="2">Phospholipid/glycerol acyltransferase domain-containing protein</fullName>
    </recommendedName>
</protein>
<feature type="transmembrane region" description="Helical" evidence="1">
    <location>
        <begin position="308"/>
        <end position="336"/>
    </location>
</feature>
<keyword evidence="1" id="KW-0472">Membrane</keyword>
<dbReference type="EMBL" id="VLPL01000004">
    <property type="protein sequence ID" value="TSJ44732.1"/>
    <property type="molecule type" value="Genomic_DNA"/>
</dbReference>
<keyword evidence="1" id="KW-0812">Transmembrane</keyword>
<proteinExistence type="predicted"/>
<feature type="domain" description="Phospholipid/glycerol acyltransferase" evidence="2">
    <location>
        <begin position="36"/>
        <end position="164"/>
    </location>
</feature>
<dbReference type="SMART" id="SM00563">
    <property type="entry name" value="PlsC"/>
    <property type="match status" value="1"/>
</dbReference>
<feature type="transmembrane region" description="Helical" evidence="1">
    <location>
        <begin position="381"/>
        <end position="398"/>
    </location>
</feature>
<dbReference type="Proteomes" id="UP000316008">
    <property type="component" value="Unassembled WGS sequence"/>
</dbReference>
<dbReference type="Pfam" id="PF01553">
    <property type="entry name" value="Acyltransferase"/>
    <property type="match status" value="1"/>
</dbReference>
<name>A0A556MXW3_9FLAO</name>
<sequence length="438" mass="51096">MLYRILKAIISFGIRHYYREIKVVNKELLDRENGPLILIANHPNTLMDAWMVGFVNRRRVHFMAKATFFNSPFKRKLLGALGMIPINRKSDGAVSGVNNKDSFEACYQLLEKGEILVVFPEGTSFLERKLREIKTGTARIALEVERRNQGKLGLKVVPIGLNYVSADSYRGKVLVQVGRPITLEDLWKEYESNQGHAAKLLTERFRVELSRVFVNMEDSAREDLIEQLADLFVTKYTNQTDVSGEMNFMKSVHARLEGYSLTSPWKLNEIQTETSNVFASLQFLGIKPDFLDRPYRPLLFLRQFIQSWLFVILTVPVFLIGFIHHVLPYWLIGWLVPKMTKEVEYHAPLSILLGLVLYPLNYLGFGLLAHFWLDLTWLETLLYWAVLPLFGTFAHYYMRYMHHLNSKQRFGRFARRRSAILQNLRAQREQLKDLIFRD</sequence>
<comment type="caution">
    <text evidence="3">The sequence shown here is derived from an EMBL/GenBank/DDBJ whole genome shotgun (WGS) entry which is preliminary data.</text>
</comment>
<evidence type="ECO:0000259" key="2">
    <source>
        <dbReference type="SMART" id="SM00563"/>
    </source>
</evidence>
<dbReference type="PANTHER" id="PTHR31605">
    <property type="entry name" value="GLYCEROL-3-PHOSPHATE O-ACYLTRANSFERASE 1"/>
    <property type="match status" value="1"/>
</dbReference>
<keyword evidence="4" id="KW-1185">Reference proteome</keyword>
<evidence type="ECO:0000256" key="1">
    <source>
        <dbReference type="SAM" id="Phobius"/>
    </source>
</evidence>